<evidence type="ECO:0000313" key="2">
    <source>
        <dbReference type="EMBL" id="CAD2163649.1"/>
    </source>
</evidence>
<accession>A0A6V7US33</accession>
<organism evidence="2 3">
    <name type="scientific">Meloidogyne enterolobii</name>
    <name type="common">Root-knot nematode worm</name>
    <name type="synonym">Meloidogyne mayaguensis</name>
    <dbReference type="NCBI Taxonomy" id="390850"/>
    <lineage>
        <taxon>Eukaryota</taxon>
        <taxon>Metazoa</taxon>
        <taxon>Ecdysozoa</taxon>
        <taxon>Nematoda</taxon>
        <taxon>Chromadorea</taxon>
        <taxon>Rhabditida</taxon>
        <taxon>Tylenchina</taxon>
        <taxon>Tylenchomorpha</taxon>
        <taxon>Tylenchoidea</taxon>
        <taxon>Meloidogynidae</taxon>
        <taxon>Meloidogyninae</taxon>
        <taxon>Meloidogyne</taxon>
    </lineage>
</organism>
<evidence type="ECO:0000256" key="1">
    <source>
        <dbReference type="SAM" id="SignalP"/>
    </source>
</evidence>
<name>A0A6V7US33_MELEN</name>
<dbReference type="AlphaFoldDB" id="A0A6V7US33"/>
<evidence type="ECO:0000313" key="3">
    <source>
        <dbReference type="Proteomes" id="UP000580250"/>
    </source>
</evidence>
<keyword evidence="1" id="KW-0732">Signal</keyword>
<dbReference type="EMBL" id="CAJEWN010000099">
    <property type="protein sequence ID" value="CAD2163649.1"/>
    <property type="molecule type" value="Genomic_DNA"/>
</dbReference>
<proteinExistence type="predicted"/>
<dbReference type="Proteomes" id="UP000580250">
    <property type="component" value="Unassembled WGS sequence"/>
</dbReference>
<sequence>MKLLLIFGLLLFFIKIFSANSDLEKDICKLLCSPCATSCIFVNKCVFMHPMLTAAKQECKAIGITCTYD</sequence>
<feature type="signal peptide" evidence="1">
    <location>
        <begin position="1"/>
        <end position="19"/>
    </location>
</feature>
<feature type="chain" id="PRO_5028076487" evidence="1">
    <location>
        <begin position="20"/>
        <end position="69"/>
    </location>
</feature>
<gene>
    <name evidence="2" type="ORF">MENT_LOCUS16115</name>
</gene>
<comment type="caution">
    <text evidence="2">The sequence shown here is derived from an EMBL/GenBank/DDBJ whole genome shotgun (WGS) entry which is preliminary data.</text>
</comment>
<protein>
    <submittedName>
        <fullName evidence="2">Uncharacterized protein</fullName>
    </submittedName>
</protein>
<reference evidence="2 3" key="1">
    <citation type="submission" date="2020-08" db="EMBL/GenBank/DDBJ databases">
        <authorList>
            <person name="Koutsovoulos G."/>
            <person name="Danchin GJ E."/>
        </authorList>
    </citation>
    <scope>NUCLEOTIDE SEQUENCE [LARGE SCALE GENOMIC DNA]</scope>
</reference>